<dbReference type="GO" id="GO:0005524">
    <property type="term" value="F:ATP binding"/>
    <property type="evidence" value="ECO:0007669"/>
    <property type="project" value="UniProtKB-UniRule"/>
</dbReference>
<proteinExistence type="inferred from homology"/>
<evidence type="ECO:0000256" key="1">
    <source>
        <dbReference type="ARBA" id="ARBA00004318"/>
    </source>
</evidence>
<keyword evidence="8 11" id="KW-0505">Motor protein</keyword>
<dbReference type="GO" id="GO:0003777">
    <property type="term" value="F:microtubule motor activity"/>
    <property type="evidence" value="ECO:0007669"/>
    <property type="project" value="InterPro"/>
</dbReference>
<dbReference type="GO" id="GO:0008017">
    <property type="term" value="F:microtubule binding"/>
    <property type="evidence" value="ECO:0007669"/>
    <property type="project" value="InterPro"/>
</dbReference>
<evidence type="ECO:0000256" key="7">
    <source>
        <dbReference type="ARBA" id="ARBA00023136"/>
    </source>
</evidence>
<evidence type="ECO:0000313" key="15">
    <source>
        <dbReference type="EMBL" id="KAK2174589.1"/>
    </source>
</evidence>
<dbReference type="Gene3D" id="2.60.200.20">
    <property type="match status" value="1"/>
</dbReference>
<dbReference type="Pfam" id="PF00498">
    <property type="entry name" value="FHA"/>
    <property type="match status" value="1"/>
</dbReference>
<dbReference type="InterPro" id="IPR027417">
    <property type="entry name" value="P-loop_NTPase"/>
</dbReference>
<evidence type="ECO:0000313" key="16">
    <source>
        <dbReference type="Proteomes" id="UP001209878"/>
    </source>
</evidence>
<evidence type="ECO:0000256" key="4">
    <source>
        <dbReference type="ARBA" id="ARBA00022840"/>
    </source>
</evidence>
<dbReference type="EMBL" id="JAODUO010000790">
    <property type="protein sequence ID" value="KAK2174589.1"/>
    <property type="molecule type" value="Genomic_DNA"/>
</dbReference>
<comment type="function">
    <text evidence="9">Microtubule-dependent motor protein required for mitochondrion morphology and transport of mitochondria in neuronal cells.</text>
</comment>
<evidence type="ECO:0000256" key="10">
    <source>
        <dbReference type="ARBA" id="ARBA00079247"/>
    </source>
</evidence>
<evidence type="ECO:0000256" key="5">
    <source>
        <dbReference type="ARBA" id="ARBA00023054"/>
    </source>
</evidence>
<dbReference type="Gene3D" id="3.40.850.10">
    <property type="entry name" value="Kinesin motor domain"/>
    <property type="match status" value="1"/>
</dbReference>
<evidence type="ECO:0000256" key="12">
    <source>
        <dbReference type="SAM" id="Coils"/>
    </source>
</evidence>
<dbReference type="Pfam" id="PF00225">
    <property type="entry name" value="Kinesin"/>
    <property type="match status" value="1"/>
</dbReference>
<feature type="region of interest" description="Disordered" evidence="13">
    <location>
        <begin position="775"/>
        <end position="796"/>
    </location>
</feature>
<dbReference type="FunFam" id="3.40.850.10:FF:000063">
    <property type="entry name" value="Kinesin-like protein"/>
    <property type="match status" value="1"/>
</dbReference>
<evidence type="ECO:0000256" key="6">
    <source>
        <dbReference type="ARBA" id="ARBA00023128"/>
    </source>
</evidence>
<organism evidence="15 16">
    <name type="scientific">Ridgeia piscesae</name>
    <name type="common">Tubeworm</name>
    <dbReference type="NCBI Taxonomy" id="27915"/>
    <lineage>
        <taxon>Eukaryota</taxon>
        <taxon>Metazoa</taxon>
        <taxon>Spiralia</taxon>
        <taxon>Lophotrochozoa</taxon>
        <taxon>Annelida</taxon>
        <taxon>Polychaeta</taxon>
        <taxon>Sedentaria</taxon>
        <taxon>Canalipalpata</taxon>
        <taxon>Sabellida</taxon>
        <taxon>Siboglinidae</taxon>
        <taxon>Ridgeia</taxon>
    </lineage>
</organism>
<dbReference type="Pfam" id="PF12423">
    <property type="entry name" value="KIF1B"/>
    <property type="match status" value="1"/>
</dbReference>
<evidence type="ECO:0000259" key="14">
    <source>
        <dbReference type="PROSITE" id="PS50067"/>
    </source>
</evidence>
<dbReference type="GO" id="GO:0031966">
    <property type="term" value="C:mitochondrial membrane"/>
    <property type="evidence" value="ECO:0007669"/>
    <property type="project" value="UniProtKB-SubCell"/>
</dbReference>
<comment type="caution">
    <text evidence="15">The sequence shown here is derived from an EMBL/GenBank/DDBJ whole genome shotgun (WGS) entry which is preliminary data.</text>
</comment>
<dbReference type="SUPFAM" id="SSF49879">
    <property type="entry name" value="SMAD/FHA domain"/>
    <property type="match status" value="1"/>
</dbReference>
<keyword evidence="6" id="KW-0496">Mitochondrion</keyword>
<comment type="subcellular location">
    <subcellularLocation>
        <location evidence="1">Mitochondrion membrane</location>
        <topology evidence="1">Peripheral membrane protein</topology>
    </subcellularLocation>
</comment>
<dbReference type="CDD" id="cd22709">
    <property type="entry name" value="FHA_KIF28P"/>
    <property type="match status" value="1"/>
</dbReference>
<gene>
    <name evidence="15" type="ORF">NP493_790g01014</name>
</gene>
<dbReference type="AlphaFoldDB" id="A0AAD9KN02"/>
<evidence type="ECO:0000256" key="3">
    <source>
        <dbReference type="ARBA" id="ARBA00022741"/>
    </source>
</evidence>
<dbReference type="Proteomes" id="UP001209878">
    <property type="component" value="Unassembled WGS sequence"/>
</dbReference>
<feature type="binding site" evidence="11">
    <location>
        <begin position="78"/>
        <end position="85"/>
    </location>
    <ligand>
        <name>ATP</name>
        <dbReference type="ChEBI" id="CHEBI:30616"/>
    </ligand>
</feature>
<accession>A0AAD9KN02</accession>
<dbReference type="SUPFAM" id="SSF49562">
    <property type="entry name" value="C2 domain (Calcium/lipid-binding domain, CaLB)"/>
    <property type="match status" value="1"/>
</dbReference>
<dbReference type="InterPro" id="IPR035892">
    <property type="entry name" value="C2_domain_sf"/>
</dbReference>
<dbReference type="InterPro" id="IPR022140">
    <property type="entry name" value="Kinesin-like_KIF1-typ"/>
</dbReference>
<name>A0AAD9KN02_RIDPI</name>
<dbReference type="PANTHER" id="PTHR47117">
    <property type="entry name" value="STAR-RELATED LIPID TRANSFER PROTEIN 9"/>
    <property type="match status" value="1"/>
</dbReference>
<dbReference type="InterPro" id="IPR036961">
    <property type="entry name" value="Kinesin_motor_dom_sf"/>
</dbReference>
<keyword evidence="5 12" id="KW-0175">Coiled coil</keyword>
<dbReference type="GO" id="GO:0007018">
    <property type="term" value="P:microtubule-based movement"/>
    <property type="evidence" value="ECO:0007669"/>
    <property type="project" value="InterPro"/>
</dbReference>
<feature type="domain" description="Kinesin motor" evidence="14">
    <location>
        <begin position="1"/>
        <end position="327"/>
    </location>
</feature>
<keyword evidence="3 11" id="KW-0547">Nucleotide-binding</keyword>
<evidence type="ECO:0000256" key="13">
    <source>
        <dbReference type="SAM" id="MobiDB-lite"/>
    </source>
</evidence>
<sequence length="796" mass="89101">MEGNNTAILNPENADEGPKSFPFDYSYWSHEDFTERPDGYLEPTSPAYADQQMVFNDLGLGVLDNAWKGYNTSLFAYGQTGSGKSYSMVGYGENKGIVPMVCEELFRVITLKRAEAQQGEEYKVTFSMLEIYNEQVRDLLNPASLKIKGGLKVRESKQNGGFYVEKLTTVPVFSYDMVDSKMNEGIKNRTVASTKMNATSSRAHTIVAVSFSQTSQNAAKKGMTKTSIINLVDLAGSERVSSTGAKGDRLKEGAGINQSLSTLGNCIKALADLSTKVQFRDSVLTKLLKNALGGNSKTIMIAALSPADINYGETLSTLRFASRAKAMKTKAVVNEDLTDTLIRELKEQNARLQEELKSGRLVPGGDPKAVEDMNKQLEEEVRRNKEEMAALEESWQQKMSEREKEFMIEAEATKLKKEQQKTIPHFWNLNEDPSLTAMIIHFTPKGQTTLGSSKAIPPPDVTLAGLSIQLEHALVENDDNNNVTLLPLPGAKVVLNGIEIKEKTELHHNDRVLFGSTNLFVLHHPQDLEKQQNEDEIVPVPSYESAQEEIATNSALWNFTDDVVLQEDLIAMFPMVCEANALAVELKKKCNTFVNRKFAMEDMYHNYQNGDDDWDLPKDEDPFWEDPETLVPVGSIQLLLQPLAHNMDTDENLEMTDYRGTVNGRLQVAITPCSEDGEEIDEFVDKPAELIGKELHFKVKVQNARGLPNKYSSTCCKYTMYMDEKATATNEITGMNPRYEHEKQFDFKPVTKQFIQYLQSENLFVVVWGRQKSGAEIGGSRRQHGHWSPGKSPKLT</sequence>
<comment type="similarity">
    <text evidence="11">Belongs to the TRAFAC class myosin-kinesin ATPase superfamily. Kinesin family.</text>
</comment>
<evidence type="ECO:0000256" key="8">
    <source>
        <dbReference type="ARBA" id="ARBA00023175"/>
    </source>
</evidence>
<evidence type="ECO:0000256" key="11">
    <source>
        <dbReference type="PROSITE-ProRule" id="PRU00283"/>
    </source>
</evidence>
<dbReference type="InterPro" id="IPR008984">
    <property type="entry name" value="SMAD_FHA_dom_sf"/>
</dbReference>
<dbReference type="FunFam" id="2.60.200.20:FF:000034">
    <property type="entry name" value="kinesin-like protein KIF28P"/>
    <property type="match status" value="1"/>
</dbReference>
<keyword evidence="16" id="KW-1185">Reference proteome</keyword>
<keyword evidence="2" id="KW-0813">Transport</keyword>
<dbReference type="InterPro" id="IPR000253">
    <property type="entry name" value="FHA_dom"/>
</dbReference>
<dbReference type="PRINTS" id="PR00380">
    <property type="entry name" value="KINESINHEAVY"/>
</dbReference>
<keyword evidence="7" id="KW-0472">Membrane</keyword>
<reference evidence="15" key="1">
    <citation type="journal article" date="2023" name="Mol. Biol. Evol.">
        <title>Third-Generation Sequencing Reveals the Adaptive Role of the Epigenome in Three Deep-Sea Polychaetes.</title>
        <authorList>
            <person name="Perez M."/>
            <person name="Aroh O."/>
            <person name="Sun Y."/>
            <person name="Lan Y."/>
            <person name="Juniper S.K."/>
            <person name="Young C.R."/>
            <person name="Angers B."/>
            <person name="Qian P.Y."/>
        </authorList>
    </citation>
    <scope>NUCLEOTIDE SEQUENCE</scope>
    <source>
        <strain evidence="15">R07B-5</strain>
    </source>
</reference>
<dbReference type="SMART" id="SM00129">
    <property type="entry name" value="KISc"/>
    <property type="match status" value="1"/>
</dbReference>
<dbReference type="PROSITE" id="PS50067">
    <property type="entry name" value="KINESIN_MOTOR_2"/>
    <property type="match status" value="1"/>
</dbReference>
<keyword evidence="4 11" id="KW-0067">ATP-binding</keyword>
<dbReference type="SUPFAM" id="SSF52540">
    <property type="entry name" value="P-loop containing nucleoside triphosphate hydrolases"/>
    <property type="match status" value="1"/>
</dbReference>
<feature type="coiled-coil region" evidence="12">
    <location>
        <begin position="335"/>
        <end position="394"/>
    </location>
</feature>
<protein>
    <recommendedName>
        <fullName evidence="10">Kinesin-like protein 6</fullName>
    </recommendedName>
</protein>
<dbReference type="InterPro" id="IPR001752">
    <property type="entry name" value="Kinesin_motor_dom"/>
</dbReference>
<evidence type="ECO:0000256" key="2">
    <source>
        <dbReference type="ARBA" id="ARBA00022448"/>
    </source>
</evidence>
<evidence type="ECO:0000256" key="9">
    <source>
        <dbReference type="ARBA" id="ARBA00054688"/>
    </source>
</evidence>